<feature type="compositionally biased region" description="Basic and acidic residues" evidence="1">
    <location>
        <begin position="322"/>
        <end position="376"/>
    </location>
</feature>
<accession>A0A2P6MWJ5</accession>
<evidence type="ECO:0000313" key="2">
    <source>
        <dbReference type="EMBL" id="PRP76068.1"/>
    </source>
</evidence>
<dbReference type="InParanoid" id="A0A2P6MWJ5"/>
<organism evidence="2 3">
    <name type="scientific">Planoprotostelium fungivorum</name>
    <dbReference type="NCBI Taxonomy" id="1890364"/>
    <lineage>
        <taxon>Eukaryota</taxon>
        <taxon>Amoebozoa</taxon>
        <taxon>Evosea</taxon>
        <taxon>Variosea</taxon>
        <taxon>Cavosteliida</taxon>
        <taxon>Cavosteliaceae</taxon>
        <taxon>Planoprotostelium</taxon>
    </lineage>
</organism>
<dbReference type="AlphaFoldDB" id="A0A2P6MWJ5"/>
<dbReference type="EMBL" id="MDYQ01000353">
    <property type="protein sequence ID" value="PRP76068.1"/>
    <property type="molecule type" value="Genomic_DNA"/>
</dbReference>
<dbReference type="Proteomes" id="UP000241769">
    <property type="component" value="Unassembled WGS sequence"/>
</dbReference>
<feature type="region of interest" description="Disordered" evidence="1">
    <location>
        <begin position="90"/>
        <end position="265"/>
    </location>
</feature>
<feature type="compositionally biased region" description="Basic and acidic residues" evidence="1">
    <location>
        <begin position="223"/>
        <end position="239"/>
    </location>
</feature>
<feature type="region of interest" description="Disordered" evidence="1">
    <location>
        <begin position="1"/>
        <end position="30"/>
    </location>
</feature>
<gene>
    <name evidence="2" type="ORF">PROFUN_01784</name>
</gene>
<proteinExistence type="predicted"/>
<evidence type="ECO:0000256" key="1">
    <source>
        <dbReference type="SAM" id="MobiDB-lite"/>
    </source>
</evidence>
<evidence type="ECO:0000313" key="3">
    <source>
        <dbReference type="Proteomes" id="UP000241769"/>
    </source>
</evidence>
<sequence length="446" mass="50999">MAHSPLQELGDRWVNSGSYETEGHTPWTEKAATPIQRHSIPSAFMMAPQGIKHPISISGHGLSVSNEEASAAFLLSVISETELSDRNARLPTPEIMSPNPTELGLAGPPRACEKHKKWKKRCPDDCPLRASGGSPYAPLKRGRPAGGKKKEQRSSEEEAEISEEESNSEGEDKNFALTPTKGGRKTNNSLSVIIDGLPEKKRGRRVTRASSQSPPSPSTPDTTVHHHMERTEPPLRMQEEGETSPQPNHSPSLDETKSRGHVSSFPLKKKILWMAKEEKEAQEVLPQEMMPQEKRKREKNVTDSEEEFDEKVDEEEDIEEEREGKRRREEEKRQEREEKRQEREEKRQEREGRRKEREREEKREEEAPRRENDGALRRGRRPTKGNGRFIPSACTRHKMLHARCPPNCPDREEVTREKVVAESSSESDYDEVFASHRRRLMKTGRV</sequence>
<protein>
    <submittedName>
        <fullName evidence="2">Uncharacterized protein</fullName>
    </submittedName>
</protein>
<name>A0A2P6MWJ5_9EUKA</name>
<feature type="compositionally biased region" description="Acidic residues" evidence="1">
    <location>
        <begin position="157"/>
        <end position="169"/>
    </location>
</feature>
<feature type="compositionally biased region" description="Basic and acidic residues" evidence="1">
    <location>
        <begin position="291"/>
        <end position="302"/>
    </location>
</feature>
<keyword evidence="3" id="KW-1185">Reference proteome</keyword>
<feature type="compositionally biased region" description="Acidic residues" evidence="1">
    <location>
        <begin position="303"/>
        <end position="321"/>
    </location>
</feature>
<reference evidence="2 3" key="1">
    <citation type="journal article" date="2018" name="Genome Biol. Evol.">
        <title>Multiple Roots of Fruiting Body Formation in Amoebozoa.</title>
        <authorList>
            <person name="Hillmann F."/>
            <person name="Forbes G."/>
            <person name="Novohradska S."/>
            <person name="Ferling I."/>
            <person name="Riege K."/>
            <person name="Groth M."/>
            <person name="Westermann M."/>
            <person name="Marz M."/>
            <person name="Spaller T."/>
            <person name="Winckler T."/>
            <person name="Schaap P."/>
            <person name="Glockner G."/>
        </authorList>
    </citation>
    <scope>NUCLEOTIDE SEQUENCE [LARGE SCALE GENOMIC DNA]</scope>
    <source>
        <strain evidence="2 3">Jena</strain>
    </source>
</reference>
<comment type="caution">
    <text evidence="2">The sequence shown here is derived from an EMBL/GenBank/DDBJ whole genome shotgun (WGS) entry which is preliminary data.</text>
</comment>
<feature type="region of interest" description="Disordered" evidence="1">
    <location>
        <begin position="282"/>
        <end position="394"/>
    </location>
</feature>